<proteinExistence type="predicted"/>
<evidence type="ECO:0000313" key="3">
    <source>
        <dbReference type="Proteomes" id="UP001595752"/>
    </source>
</evidence>
<dbReference type="Proteomes" id="UP001595752">
    <property type="component" value="Unassembled WGS sequence"/>
</dbReference>
<name>A0ABV8B2I2_9BACI</name>
<comment type="caution">
    <text evidence="2">The sequence shown here is derived from an EMBL/GenBank/DDBJ whole genome shotgun (WGS) entry which is preliminary data.</text>
</comment>
<dbReference type="EMBL" id="JBHRZT010000026">
    <property type="protein sequence ID" value="MFC3883394.1"/>
    <property type="molecule type" value="Genomic_DNA"/>
</dbReference>
<sequence>MRAMKEVWTPLKLFGIRYYKERDRNVYYKKVRNNSRVETKPFWKYKSFVLVMTLLLLAIPGGYAGYQIVLDQASDKLVNEVAGQVTKEDMNKLLQDPSVQQVLEKELGTKKASELLQKNNIAPSAIATARITSDDLTFGQNAAANKAVLTKGQEQGKEESNNQEESKPETAGQQENKEAAEGPSATQPGNTTSSTDAASGGKEQQPKLAFKSRQEATQFVMGKFSMSEISDFAKAAQGGLTEEEKNEIKSKVTSRLTAEEYEALKLFGIIELSKQQ</sequence>
<reference evidence="3" key="1">
    <citation type="journal article" date="2019" name="Int. J. Syst. Evol. Microbiol.">
        <title>The Global Catalogue of Microorganisms (GCM) 10K type strain sequencing project: providing services to taxonomists for standard genome sequencing and annotation.</title>
        <authorList>
            <consortium name="The Broad Institute Genomics Platform"/>
            <consortium name="The Broad Institute Genome Sequencing Center for Infectious Disease"/>
            <person name="Wu L."/>
            <person name="Ma J."/>
        </authorList>
    </citation>
    <scope>NUCLEOTIDE SEQUENCE [LARGE SCALE GENOMIC DNA]</scope>
    <source>
        <strain evidence="3">CCUG 61889</strain>
    </source>
</reference>
<dbReference type="RefSeq" id="WP_377913811.1">
    <property type="nucleotide sequence ID" value="NZ_JBHRZT010000026.1"/>
</dbReference>
<feature type="region of interest" description="Disordered" evidence="1">
    <location>
        <begin position="149"/>
        <end position="214"/>
    </location>
</feature>
<feature type="compositionally biased region" description="Polar residues" evidence="1">
    <location>
        <begin position="184"/>
        <end position="197"/>
    </location>
</feature>
<protein>
    <submittedName>
        <fullName evidence="2">Uncharacterized protein</fullName>
    </submittedName>
</protein>
<organism evidence="2 3">
    <name type="scientific">Bacillus songklensis</name>
    <dbReference type="NCBI Taxonomy" id="1069116"/>
    <lineage>
        <taxon>Bacteria</taxon>
        <taxon>Bacillati</taxon>
        <taxon>Bacillota</taxon>
        <taxon>Bacilli</taxon>
        <taxon>Bacillales</taxon>
        <taxon>Bacillaceae</taxon>
        <taxon>Bacillus</taxon>
    </lineage>
</organism>
<evidence type="ECO:0000256" key="1">
    <source>
        <dbReference type="SAM" id="MobiDB-lite"/>
    </source>
</evidence>
<feature type="compositionally biased region" description="Basic and acidic residues" evidence="1">
    <location>
        <begin position="154"/>
        <end position="168"/>
    </location>
</feature>
<accession>A0ABV8B2I2</accession>
<gene>
    <name evidence="2" type="ORF">ACFOU2_07605</name>
</gene>
<keyword evidence="3" id="KW-1185">Reference proteome</keyword>
<evidence type="ECO:0000313" key="2">
    <source>
        <dbReference type="EMBL" id="MFC3883394.1"/>
    </source>
</evidence>